<organism evidence="4 5">
    <name type="scientific">Mizuhopecten yessoensis</name>
    <name type="common">Japanese scallop</name>
    <name type="synonym">Patinopecten yessoensis</name>
    <dbReference type="NCBI Taxonomy" id="6573"/>
    <lineage>
        <taxon>Eukaryota</taxon>
        <taxon>Metazoa</taxon>
        <taxon>Spiralia</taxon>
        <taxon>Lophotrochozoa</taxon>
        <taxon>Mollusca</taxon>
        <taxon>Bivalvia</taxon>
        <taxon>Autobranchia</taxon>
        <taxon>Pteriomorphia</taxon>
        <taxon>Pectinida</taxon>
        <taxon>Pectinoidea</taxon>
        <taxon>Pectinidae</taxon>
        <taxon>Mizuhopecten</taxon>
    </lineage>
</organism>
<dbReference type="PANTHER" id="PTHR46345:SF8">
    <property type="entry name" value="FORMIN 3, ISOFORM B"/>
    <property type="match status" value="1"/>
</dbReference>
<dbReference type="InterPro" id="IPR010473">
    <property type="entry name" value="GTPase-bd"/>
</dbReference>
<dbReference type="Gene3D" id="1.10.238.150">
    <property type="entry name" value="Formin, FH3 diaphanous domain"/>
    <property type="match status" value="1"/>
</dbReference>
<dbReference type="STRING" id="6573.A0A210R0H1"/>
<feature type="compositionally biased region" description="Basic and acidic residues" evidence="1">
    <location>
        <begin position="1097"/>
        <end position="1108"/>
    </location>
</feature>
<evidence type="ECO:0000259" key="3">
    <source>
        <dbReference type="PROSITE" id="PS51444"/>
    </source>
</evidence>
<dbReference type="Pfam" id="PF02181">
    <property type="entry name" value="FH2"/>
    <property type="match status" value="1"/>
</dbReference>
<dbReference type="Proteomes" id="UP000242188">
    <property type="component" value="Unassembled WGS sequence"/>
</dbReference>
<feature type="domain" description="GBD/FH3" evidence="2">
    <location>
        <begin position="91"/>
        <end position="450"/>
    </location>
</feature>
<feature type="compositionally biased region" description="Pro residues" evidence="1">
    <location>
        <begin position="595"/>
        <end position="705"/>
    </location>
</feature>
<feature type="compositionally biased region" description="Basic residues" evidence="1">
    <location>
        <begin position="16"/>
        <end position="37"/>
    </location>
</feature>
<dbReference type="SMART" id="SM01139">
    <property type="entry name" value="Drf_FH3"/>
    <property type="match status" value="1"/>
</dbReference>
<feature type="compositionally biased region" description="Polar residues" evidence="1">
    <location>
        <begin position="1168"/>
        <end position="1189"/>
    </location>
</feature>
<dbReference type="GO" id="GO:0003779">
    <property type="term" value="F:actin binding"/>
    <property type="evidence" value="ECO:0007669"/>
    <property type="project" value="InterPro"/>
</dbReference>
<dbReference type="Pfam" id="PF06367">
    <property type="entry name" value="Drf_FH3"/>
    <property type="match status" value="1"/>
</dbReference>
<dbReference type="InterPro" id="IPR010472">
    <property type="entry name" value="FH3_dom"/>
</dbReference>
<dbReference type="PANTHER" id="PTHR46345">
    <property type="entry name" value="INVERTED FORMIN-2"/>
    <property type="match status" value="1"/>
</dbReference>
<feature type="region of interest" description="Disordered" evidence="1">
    <location>
        <begin position="1097"/>
        <end position="1128"/>
    </location>
</feature>
<reference evidence="4 5" key="1">
    <citation type="journal article" date="2017" name="Nat. Ecol. Evol.">
        <title>Scallop genome provides insights into evolution of bilaterian karyotype and development.</title>
        <authorList>
            <person name="Wang S."/>
            <person name="Zhang J."/>
            <person name="Jiao W."/>
            <person name="Li J."/>
            <person name="Xun X."/>
            <person name="Sun Y."/>
            <person name="Guo X."/>
            <person name="Huan P."/>
            <person name="Dong B."/>
            <person name="Zhang L."/>
            <person name="Hu X."/>
            <person name="Sun X."/>
            <person name="Wang J."/>
            <person name="Zhao C."/>
            <person name="Wang Y."/>
            <person name="Wang D."/>
            <person name="Huang X."/>
            <person name="Wang R."/>
            <person name="Lv J."/>
            <person name="Li Y."/>
            <person name="Zhang Z."/>
            <person name="Liu B."/>
            <person name="Lu W."/>
            <person name="Hui Y."/>
            <person name="Liang J."/>
            <person name="Zhou Z."/>
            <person name="Hou R."/>
            <person name="Li X."/>
            <person name="Liu Y."/>
            <person name="Li H."/>
            <person name="Ning X."/>
            <person name="Lin Y."/>
            <person name="Zhao L."/>
            <person name="Xing Q."/>
            <person name="Dou J."/>
            <person name="Li Y."/>
            <person name="Mao J."/>
            <person name="Guo H."/>
            <person name="Dou H."/>
            <person name="Li T."/>
            <person name="Mu C."/>
            <person name="Jiang W."/>
            <person name="Fu Q."/>
            <person name="Fu X."/>
            <person name="Miao Y."/>
            <person name="Liu J."/>
            <person name="Yu Q."/>
            <person name="Li R."/>
            <person name="Liao H."/>
            <person name="Li X."/>
            <person name="Kong Y."/>
            <person name="Jiang Z."/>
            <person name="Chourrout D."/>
            <person name="Li R."/>
            <person name="Bao Z."/>
        </authorList>
    </citation>
    <scope>NUCLEOTIDE SEQUENCE [LARGE SCALE GENOMIC DNA]</scope>
    <source>
        <strain evidence="4 5">PY_sf001</strain>
    </source>
</reference>
<dbReference type="Gene3D" id="1.25.10.10">
    <property type="entry name" value="Leucine-rich Repeat Variant"/>
    <property type="match status" value="1"/>
</dbReference>
<sequence>MSANMQDDNMSGFLRSIRRTASRLTGWKRKRHSKRHKMEAEVMDAFKSSEQKPQTTQATDNINEHKQGIDRQDGKALEGDTTVEIHKPAQQEADDSQEYTETEDSGMEGPDSSNDSGKDTEINGKTKSTKKWKLRKKISETLLHPDLENCDPEICVEIIGLPTFSLKSFCSLKKKIEHSKAEWIQGFLDNGGLDRLFDIVDNVGSKRVNQLSDAMLLLECVACIKSVLNSRLGLDYLVQNGAYTKKLVKALDTNNVMVKKQVFELLSALCVYSSEGYVLALDALESYKSLKKQRYRFSLIVNELRMAELVPYKTTIMGFINCILVATEALEDRTCVRNEFIGLNLLDIINNLRNEDDDDLVIQCDVFDEEKQSDDDEYAELNPEIVNLNDHRDVFNAVLQKVYNTPHSDVFMNVLQLLLQIDPQSPISDLQWNFVESTVRKAILVDTYAVGKRSFSELVGSMFPSTMKVPSVSTGVQTDKVRGQVGHFSDTDTSAVSPSTGESMPCPNPAKSVTNEIDTTLTCKESPLTCMVAPLTSTVASLSRAVAPQTIPDPCVLCGSHTPSKLSYQQKQHIKRILMNDIPDALSNNVGLHIPAPPPPPPVPGTAGPPPPPPPPPVPGGFAPPPPPPPPPPMPGMGGTAPPPPPPPPPMPGMGGAAPPPPPPPPPMPGMGGAAPPPPPPPPMPGMGGIPPPPGGVPPPPPPPGMGKIRPLPANMTFSPYQQPAKHLWTPKPKHKMKVFNWTKVPPQTISGHDSVWKDVLDMDDAIKVKYETIEQLFCQKSKTVKVVEEKKVKVPKEVIILEMQRSMNVNIFLKQFKCSHKDILHMISEGNTEQLGLERLRGLQKILPTADEITSIKAYDGDKSKLGNAEKYYLTLAELPAYRQRIEGMVMKDDFKLATDMLRPNIKTYTRACEDVLDNESFKVFLRFILHTGNFLNAGGYAGNALGFKISSLNKLMDTRANKPRVTLLHYLVSEALKENKGYLKFVDEMWPDLSAASRYTTEAMASELKQTSKNINNFANQLKTCPDDVRNQLQTFVGDAKSEIKELNAGLDRIAELGKKLAEHFCENESSFKIEECVATMTTFCEKVKQCEKENEQRRVQEEKAERRRKQQAEMKSNPKQCKKNIPDQDEGCIIDKLLNDIKKGYKLRKATTPSPSPVKHDKVDGTSNPIPPSSVSTVADKSDNTLPTVNGNVTDSLVNKDFNDAEKIDVIESRTNSISEQPANGGHELSTVSEECLPQKDECAVRKDALQISVDKTDNNVNVENKENSSETIC</sequence>
<dbReference type="PRINTS" id="PR01217">
    <property type="entry name" value="PRICHEXTENSN"/>
</dbReference>
<gene>
    <name evidence="4" type="ORF">KP79_PYT12501</name>
</gene>
<dbReference type="SUPFAM" id="SSF101447">
    <property type="entry name" value="Formin homology 2 domain (FH2 domain)"/>
    <property type="match status" value="1"/>
</dbReference>
<feature type="region of interest" description="Disordered" evidence="1">
    <location>
        <begin position="486"/>
        <end position="510"/>
    </location>
</feature>
<keyword evidence="5" id="KW-1185">Reference proteome</keyword>
<feature type="region of interest" description="Disordered" evidence="1">
    <location>
        <begin position="1151"/>
        <end position="1189"/>
    </location>
</feature>
<protein>
    <submittedName>
        <fullName evidence="4">Inverted formin-2</fullName>
    </submittedName>
</protein>
<name>A0A210R0H1_MIZYE</name>
<evidence type="ECO:0000313" key="4">
    <source>
        <dbReference type="EMBL" id="OWF54487.1"/>
    </source>
</evidence>
<dbReference type="AlphaFoldDB" id="A0A210R0H1"/>
<feature type="region of interest" description="Disordered" evidence="1">
    <location>
        <begin position="1"/>
        <end position="126"/>
    </location>
</feature>
<comment type="caution">
    <text evidence="4">The sequence shown here is derived from an EMBL/GenBank/DDBJ whole genome shotgun (WGS) entry which is preliminary data.</text>
</comment>
<dbReference type="InterPro" id="IPR011989">
    <property type="entry name" value="ARM-like"/>
</dbReference>
<dbReference type="Pfam" id="PF06371">
    <property type="entry name" value="Drf_GBD"/>
    <property type="match status" value="1"/>
</dbReference>
<dbReference type="OrthoDB" id="26518at2759"/>
<dbReference type="PROSITE" id="PS51232">
    <property type="entry name" value="GBD_FH3"/>
    <property type="match status" value="1"/>
</dbReference>
<dbReference type="SMART" id="SM00498">
    <property type="entry name" value="FH2"/>
    <property type="match status" value="1"/>
</dbReference>
<dbReference type="InterPro" id="IPR016024">
    <property type="entry name" value="ARM-type_fold"/>
</dbReference>
<feature type="domain" description="FH2" evidence="3">
    <location>
        <begin position="727"/>
        <end position="1116"/>
    </location>
</feature>
<evidence type="ECO:0000259" key="2">
    <source>
        <dbReference type="PROSITE" id="PS51232"/>
    </source>
</evidence>
<feature type="compositionally biased region" description="Basic and acidic residues" evidence="1">
    <location>
        <begin position="62"/>
        <end position="89"/>
    </location>
</feature>
<feature type="region of interest" description="Disordered" evidence="1">
    <location>
        <begin position="589"/>
        <end position="711"/>
    </location>
</feature>
<dbReference type="GO" id="GO:0031267">
    <property type="term" value="F:small GTPase binding"/>
    <property type="evidence" value="ECO:0007669"/>
    <property type="project" value="InterPro"/>
</dbReference>
<accession>A0A210R0H1</accession>
<dbReference type="InterPro" id="IPR042201">
    <property type="entry name" value="FH2_Formin_sf"/>
</dbReference>
<dbReference type="EMBL" id="NEDP02001025">
    <property type="protein sequence ID" value="OWF54487.1"/>
    <property type="molecule type" value="Genomic_DNA"/>
</dbReference>
<dbReference type="SMART" id="SM01140">
    <property type="entry name" value="Drf_GBD"/>
    <property type="match status" value="1"/>
</dbReference>
<dbReference type="InterPro" id="IPR014768">
    <property type="entry name" value="GBD/FH3_dom"/>
</dbReference>
<dbReference type="PROSITE" id="PS51444">
    <property type="entry name" value="FH2"/>
    <property type="match status" value="1"/>
</dbReference>
<proteinExistence type="predicted"/>
<dbReference type="SUPFAM" id="SSF48371">
    <property type="entry name" value="ARM repeat"/>
    <property type="match status" value="1"/>
</dbReference>
<feature type="compositionally biased region" description="Acidic residues" evidence="1">
    <location>
        <begin position="92"/>
        <end position="106"/>
    </location>
</feature>
<dbReference type="InterPro" id="IPR015425">
    <property type="entry name" value="FH2_Formin"/>
</dbReference>
<evidence type="ECO:0000313" key="5">
    <source>
        <dbReference type="Proteomes" id="UP000242188"/>
    </source>
</evidence>
<feature type="compositionally biased region" description="Polar residues" evidence="1">
    <location>
        <begin position="491"/>
        <end position="502"/>
    </location>
</feature>
<dbReference type="Gene3D" id="1.20.58.2220">
    <property type="entry name" value="Formin, FH2 domain"/>
    <property type="match status" value="1"/>
</dbReference>
<dbReference type="GO" id="GO:0030036">
    <property type="term" value="P:actin cytoskeleton organization"/>
    <property type="evidence" value="ECO:0007669"/>
    <property type="project" value="InterPro"/>
</dbReference>
<evidence type="ECO:0000256" key="1">
    <source>
        <dbReference type="SAM" id="MobiDB-lite"/>
    </source>
</evidence>
<feature type="compositionally biased region" description="Polar residues" evidence="1">
    <location>
        <begin position="51"/>
        <end position="61"/>
    </location>
</feature>